<sequence>ELKDACAHPTDNIPADYSLCRPNQCTYPSTVKSPPPPSDGSSTPQLSDVPLGNTPLSPSDSLMGLADDSFELSMLAQSTESETCRRLDSPTCSVSQPSLVEATTVPNQPPSLSDPEGAVPTLLNPPPSPRSLEHTIPQKPATPSGACPYEDNTQDGLVLSHPESLTSTNNGSPQQSPIACTSTDTCDSELVISGVSSTTPSFSAKLQSQLDNAHAVIAALRLEMYQLKTDLAAGVRKIDTLDSQVRDNEVKAANNLDMSERCFYDKLNGLQEDLTRLAVKQEIAEDSLKRLSSARDSHGNLIRDLRKRINCLVSTPPDEAAIPPAVTTCVTAPAVNIENNEQAVSPGIATPSGNTVDNTPAGASKIQVRITLPKDNSHEAPCQDEVTQTRPVGNNNRRQRDVSLPGLEWPQQQQPLRQPPHLQFHSPTSPSWQQQHMANSFQLKHQQPQAAATVLQHPVQGDVPVPFSVNPFPVLYSGQVAQRSDVDSVNSLRVHLSDYSYPKDTTYLAVRPDCSFQIHHLNETENGHRLHSLTVDSLFQHIQHGPGLNNPLNWDLTKAFLFVVDGKGTVTMVHCHPEDHEELLIIKKAMVSVFSVHVKTEQDKRDWTYGIREKDHLGELHHKYNVEKTPDGMKLVRKHASSKDAHRFHEKTLHFDHMGTLHRAEAKDRVLLKNSSPKTPKPPSLPGEIPHTVTVSGEFPEIESSATVQLKFEGKRPHIIQADVFENLTVETLETKRKEVKHTLSELQENITESFECVQRHPEKDSVNRSECINELRRLMLKLHEDDYRHFVEHAFGNSYCYDTDCEDQRLILIDVVARIGNVVSQELLLKHVLTRQPPVDEDLRRLFIHCVALEHPAEKFVRAVEEVCFGENGQHHGSTSMTRTQSRACLAVGSLVKNLAKAGRHELANELTDKLETWLDEHKKGDSHVSKRDTWLTDTEHENHHISKAVLLHALGNAALMRSRRHLLEHAQPNRGHHLWRRAALDAMRHYKCKKVGKDKNRETKSFKRVDEKYTVRQMALSVYVKHPRRREVTRPHEDSILSRNYTYPAVARVKRDMAEMILFQFKIQVPKLDWKKEIGTKDVGASFGVYFDNSIDGLFKVLSGYVDVNVHDKGWAEIHLGVIHKHWDILLVEICYRGRLSYNMNIVKDFTVGLFEDISSTFEHIANQIVEPMEQTANDLAVNYQDPETNEPKSGFESISQAVQQLPTRTENALRSTIDLSKVAESVTGLPVVSKIQQLAGRAQSLMEDVHTEASDLYLNIKDAAVVALPFAEKEIRQSLNTVLDTIGQVTKAPSQAMSFIERSKMGADHARRRRAADPFQDLGNSTDGGLDSALETLYSKADTMIQHLKNTTGSAMDLQKGLDQETAYTEILKASFEAFKEGQVPITHF</sequence>
<evidence type="ECO:0000259" key="3">
    <source>
        <dbReference type="PROSITE" id="PS51211"/>
    </source>
</evidence>
<protein>
    <recommendedName>
        <fullName evidence="3">Vitellogenin domain-containing protein</fullName>
    </recommendedName>
</protein>
<feature type="non-terminal residue" evidence="4">
    <location>
        <position position="1"/>
    </location>
</feature>
<organism evidence="4 5">
    <name type="scientific">Batillaria attramentaria</name>
    <dbReference type="NCBI Taxonomy" id="370345"/>
    <lineage>
        <taxon>Eukaryota</taxon>
        <taxon>Metazoa</taxon>
        <taxon>Spiralia</taxon>
        <taxon>Lophotrochozoa</taxon>
        <taxon>Mollusca</taxon>
        <taxon>Gastropoda</taxon>
        <taxon>Caenogastropoda</taxon>
        <taxon>Sorbeoconcha</taxon>
        <taxon>Cerithioidea</taxon>
        <taxon>Batillariidae</taxon>
        <taxon>Batillaria</taxon>
    </lineage>
</organism>
<name>A0ABD0J524_9CAEN</name>
<dbReference type="SUPFAM" id="SSF56968">
    <property type="entry name" value="Lipovitellin-phosvitin complex, beta-sheet shell regions"/>
    <property type="match status" value="1"/>
</dbReference>
<dbReference type="Proteomes" id="UP001519460">
    <property type="component" value="Unassembled WGS sequence"/>
</dbReference>
<feature type="domain" description="Vitellogenin" evidence="3">
    <location>
        <begin position="467"/>
        <end position="1029"/>
    </location>
</feature>
<dbReference type="Pfam" id="PF01347">
    <property type="entry name" value="Vitellogenin_N"/>
    <property type="match status" value="1"/>
</dbReference>
<dbReference type="InterPro" id="IPR015819">
    <property type="entry name" value="Lipid_transp_b-sht_shell"/>
</dbReference>
<evidence type="ECO:0000256" key="2">
    <source>
        <dbReference type="SAM" id="MobiDB-lite"/>
    </source>
</evidence>
<feature type="region of interest" description="Disordered" evidence="2">
    <location>
        <begin position="102"/>
        <end position="181"/>
    </location>
</feature>
<gene>
    <name evidence="4" type="ORF">BaRGS_00038813</name>
</gene>
<feature type="compositionally biased region" description="Polar residues" evidence="2">
    <location>
        <begin position="163"/>
        <end position="181"/>
    </location>
</feature>
<evidence type="ECO:0000256" key="1">
    <source>
        <dbReference type="PROSITE-ProRule" id="PRU00557"/>
    </source>
</evidence>
<feature type="region of interest" description="Disordered" evidence="2">
    <location>
        <begin position="24"/>
        <end position="64"/>
    </location>
</feature>
<comment type="caution">
    <text evidence="4">The sequence shown here is derived from an EMBL/GenBank/DDBJ whole genome shotgun (WGS) entry which is preliminary data.</text>
</comment>
<proteinExistence type="predicted"/>
<dbReference type="Gene3D" id="1.25.10.20">
    <property type="entry name" value="Vitellinogen, superhelical"/>
    <property type="match status" value="1"/>
</dbReference>
<feature type="compositionally biased region" description="Polar residues" evidence="2">
    <location>
        <begin position="385"/>
        <end position="396"/>
    </location>
</feature>
<evidence type="ECO:0000313" key="5">
    <source>
        <dbReference type="Proteomes" id="UP001519460"/>
    </source>
</evidence>
<accession>A0ABD0J524</accession>
<dbReference type="InterPro" id="IPR001747">
    <property type="entry name" value="Vitellogenin_N"/>
</dbReference>
<keyword evidence="5" id="KW-1185">Reference proteome</keyword>
<dbReference type="EMBL" id="JACVVK020000645">
    <property type="protein sequence ID" value="KAK7460766.1"/>
    <property type="molecule type" value="Genomic_DNA"/>
</dbReference>
<dbReference type="InterPro" id="IPR011030">
    <property type="entry name" value="Lipovitellin_superhlx_dom"/>
</dbReference>
<evidence type="ECO:0000313" key="4">
    <source>
        <dbReference type="EMBL" id="KAK7460766.1"/>
    </source>
</evidence>
<reference evidence="4 5" key="1">
    <citation type="journal article" date="2023" name="Sci. Data">
        <title>Genome assembly of the Korean intertidal mud-creeper Batillaria attramentaria.</title>
        <authorList>
            <person name="Patra A.K."/>
            <person name="Ho P.T."/>
            <person name="Jun S."/>
            <person name="Lee S.J."/>
            <person name="Kim Y."/>
            <person name="Won Y.J."/>
        </authorList>
    </citation>
    <scope>NUCLEOTIDE SEQUENCE [LARGE SCALE GENOMIC DNA]</scope>
    <source>
        <strain evidence="4">Wonlab-2016</strain>
    </source>
</reference>
<feature type="compositionally biased region" description="Low complexity" evidence="2">
    <location>
        <begin position="410"/>
        <end position="423"/>
    </location>
</feature>
<dbReference type="PROSITE" id="PS51211">
    <property type="entry name" value="VITELLOGENIN"/>
    <property type="match status" value="1"/>
</dbReference>
<feature type="region of interest" description="Disordered" evidence="2">
    <location>
        <begin position="375"/>
        <end position="432"/>
    </location>
</feature>
<comment type="caution">
    <text evidence="1">Lacks conserved residue(s) required for the propagation of feature annotation.</text>
</comment>